<feature type="compositionally biased region" description="Polar residues" evidence="2">
    <location>
        <begin position="187"/>
        <end position="196"/>
    </location>
</feature>
<proteinExistence type="inferred from homology"/>
<name>A0A8H2XLZ6_9AGAM</name>
<organism evidence="3 4">
    <name type="scientific">Rhizoctonia solani</name>
    <dbReference type="NCBI Taxonomy" id="456999"/>
    <lineage>
        <taxon>Eukaryota</taxon>
        <taxon>Fungi</taxon>
        <taxon>Dikarya</taxon>
        <taxon>Basidiomycota</taxon>
        <taxon>Agaricomycotina</taxon>
        <taxon>Agaricomycetes</taxon>
        <taxon>Cantharellales</taxon>
        <taxon>Ceratobasidiaceae</taxon>
        <taxon>Rhizoctonia</taxon>
    </lineage>
</organism>
<evidence type="ECO:0000256" key="1">
    <source>
        <dbReference type="ARBA" id="ARBA00009005"/>
    </source>
</evidence>
<gene>
    <name evidence="3" type="ORF">RDB_LOCUS17179</name>
</gene>
<comment type="similarity">
    <text evidence="1">Belongs to the peptidase C14B family.</text>
</comment>
<comment type="caution">
    <text evidence="3">The sequence shown here is derived from an EMBL/GenBank/DDBJ whole genome shotgun (WGS) entry which is preliminary data.</text>
</comment>
<feature type="region of interest" description="Disordered" evidence="2">
    <location>
        <begin position="180"/>
        <end position="202"/>
    </location>
</feature>
<evidence type="ECO:0000313" key="3">
    <source>
        <dbReference type="EMBL" id="CAE6428736.1"/>
    </source>
</evidence>
<protein>
    <submittedName>
        <fullName evidence="3">Uncharacterized protein</fullName>
    </submittedName>
</protein>
<evidence type="ECO:0000256" key="2">
    <source>
        <dbReference type="SAM" id="MobiDB-lite"/>
    </source>
</evidence>
<dbReference type="InterPro" id="IPR050452">
    <property type="entry name" value="Metacaspase"/>
</dbReference>
<dbReference type="Proteomes" id="UP000663850">
    <property type="component" value="Unassembled WGS sequence"/>
</dbReference>
<dbReference type="GO" id="GO:0005737">
    <property type="term" value="C:cytoplasm"/>
    <property type="evidence" value="ECO:0007669"/>
    <property type="project" value="TreeGrafter"/>
</dbReference>
<dbReference type="Gene3D" id="3.40.50.1460">
    <property type="match status" value="1"/>
</dbReference>
<feature type="region of interest" description="Disordered" evidence="2">
    <location>
        <begin position="427"/>
        <end position="451"/>
    </location>
</feature>
<accession>A0A8H2XLZ6</accession>
<dbReference type="GO" id="GO:0004197">
    <property type="term" value="F:cysteine-type endopeptidase activity"/>
    <property type="evidence" value="ECO:0007669"/>
    <property type="project" value="TreeGrafter"/>
</dbReference>
<dbReference type="PANTHER" id="PTHR48104">
    <property type="entry name" value="METACASPASE-4"/>
    <property type="match status" value="1"/>
</dbReference>
<dbReference type="EMBL" id="CAJMWZ010000924">
    <property type="protein sequence ID" value="CAE6428736.1"/>
    <property type="molecule type" value="Genomic_DNA"/>
</dbReference>
<reference evidence="3" key="1">
    <citation type="submission" date="2021-01" db="EMBL/GenBank/DDBJ databases">
        <authorList>
            <person name="Kaushik A."/>
        </authorList>
    </citation>
    <scope>NUCLEOTIDE SEQUENCE</scope>
    <source>
        <strain evidence="3">Type strain: AG8-Rh-89/</strain>
    </source>
</reference>
<evidence type="ECO:0000313" key="4">
    <source>
        <dbReference type="Proteomes" id="UP000663850"/>
    </source>
</evidence>
<dbReference type="GO" id="GO:0006508">
    <property type="term" value="P:proteolysis"/>
    <property type="evidence" value="ECO:0007669"/>
    <property type="project" value="TreeGrafter"/>
</dbReference>
<sequence length="451" mass="50078">MSGNSTPLIIPEGAVLVGFYGAILGPTAPGYHDFRTPTTVFDEIDVAMANGDNLPNTVASLGAKVKRRALLVGVQYEGDRRFTPRPFLHMLTTPQDVMAVYRMLLTRGYEPQNIRILVEGVVKSSLSHPMKKNIIDSLEWLFDSAEPGDHRYFHFSGHGYAYEVEEGQGKAARIESVVSAPVAHPDSSPSTRNEVSNGPAPDSEVKFYREALLTEWNYPPWEEMIELQTKGLLRLDAYTRLSDEELNAMIAKLPKGCVLTMTLNCFHGGQMYGGYIISLFHEIVLICFQDVHRPRPPGLRCRGGGAVPLDISKPEEDQSTTNPFEMYPNSSPRNLFVPPVFYLHSGFCFDPKVMMGRIQGPEPLDGVQATVFAWSGYNTSRTHAKAFMSAFTSAVQDLKGEISQRDMFQEVSRRVGEATEGKVGHPTIQLWTSGDGEDKDSEFSMNTPFVV</sequence>
<dbReference type="AlphaFoldDB" id="A0A8H2XLZ6"/>
<dbReference type="PANTHER" id="PTHR48104:SF30">
    <property type="entry name" value="METACASPASE-1"/>
    <property type="match status" value="1"/>
</dbReference>